<accession>A0A1I5VH96</accession>
<reference evidence="2" key="1">
    <citation type="submission" date="2016-10" db="EMBL/GenBank/DDBJ databases">
        <authorList>
            <person name="Varghese N."/>
            <person name="Submissions S."/>
        </authorList>
    </citation>
    <scope>NUCLEOTIDE SEQUENCE [LARGE SCALE GENOMIC DNA]</scope>
    <source>
        <strain evidence="2">DSM 11706</strain>
    </source>
</reference>
<evidence type="ECO:0000313" key="2">
    <source>
        <dbReference type="Proteomes" id="UP000198734"/>
    </source>
</evidence>
<dbReference type="STRING" id="126156.SAMN05421670_0816"/>
<dbReference type="RefSeq" id="WP_093534418.1">
    <property type="nucleotide sequence ID" value="NZ_FOXU01000001.1"/>
</dbReference>
<name>A0A1I5VH96_9BACI</name>
<evidence type="ECO:0000313" key="1">
    <source>
        <dbReference type="EMBL" id="SFQ06860.1"/>
    </source>
</evidence>
<sequence length="86" mass="9758">MNNNNLNFEESNSDFQTDNQSILPVVNAALIPLSDALAAMAEVLTTFDGQQQERSNTPESKNMQKQLDYLNTEIENLKKQVNYHNL</sequence>
<gene>
    <name evidence="1" type="ORF">SAMN05421670_0816</name>
</gene>
<organism evidence="1 2">
    <name type="scientific">Psychrobacillus psychrotolerans</name>
    <dbReference type="NCBI Taxonomy" id="126156"/>
    <lineage>
        <taxon>Bacteria</taxon>
        <taxon>Bacillati</taxon>
        <taxon>Bacillota</taxon>
        <taxon>Bacilli</taxon>
        <taxon>Bacillales</taxon>
        <taxon>Bacillaceae</taxon>
        <taxon>Psychrobacillus</taxon>
    </lineage>
</organism>
<dbReference type="AlphaFoldDB" id="A0A1I5VH96"/>
<proteinExistence type="predicted"/>
<keyword evidence="2" id="KW-1185">Reference proteome</keyword>
<dbReference type="EMBL" id="FOXU01000001">
    <property type="protein sequence ID" value="SFQ06860.1"/>
    <property type="molecule type" value="Genomic_DNA"/>
</dbReference>
<dbReference type="Proteomes" id="UP000198734">
    <property type="component" value="Unassembled WGS sequence"/>
</dbReference>
<dbReference type="OrthoDB" id="2973306at2"/>
<protein>
    <submittedName>
        <fullName evidence="1">Uncharacterized protein</fullName>
    </submittedName>
</protein>